<accession>A0A1G7B974</accession>
<sequence length="50" mass="5809">MFYIGKLLKFKIKLKYFVLLNGINGVYIGKKSKNNIPPYITGIFTNKQIK</sequence>
<keyword evidence="2" id="KW-1185">Reference proteome</keyword>
<dbReference type="EMBL" id="FNAO01000004">
    <property type="protein sequence ID" value="SDE22866.1"/>
    <property type="molecule type" value="Genomic_DNA"/>
</dbReference>
<dbReference type="Proteomes" id="UP000199109">
    <property type="component" value="Unassembled WGS sequence"/>
</dbReference>
<name>A0A1G7B974_9FLAO</name>
<evidence type="ECO:0000313" key="1">
    <source>
        <dbReference type="EMBL" id="SDE22866.1"/>
    </source>
</evidence>
<reference evidence="1 2" key="1">
    <citation type="submission" date="2016-10" db="EMBL/GenBank/DDBJ databases">
        <authorList>
            <person name="de Groot N.N."/>
        </authorList>
    </citation>
    <scope>NUCLEOTIDE SEQUENCE [LARGE SCALE GENOMIC DNA]</scope>
    <source>
        <strain evidence="1 2">DSM 23421</strain>
    </source>
</reference>
<dbReference type="AlphaFoldDB" id="A0A1G7B974"/>
<gene>
    <name evidence="1" type="ORF">SAMN05421636_10433</name>
</gene>
<organism evidence="1 2">
    <name type="scientific">Pricia antarctica</name>
    <dbReference type="NCBI Taxonomy" id="641691"/>
    <lineage>
        <taxon>Bacteria</taxon>
        <taxon>Pseudomonadati</taxon>
        <taxon>Bacteroidota</taxon>
        <taxon>Flavobacteriia</taxon>
        <taxon>Flavobacteriales</taxon>
        <taxon>Flavobacteriaceae</taxon>
        <taxon>Pricia</taxon>
    </lineage>
</organism>
<protein>
    <submittedName>
        <fullName evidence="1">Uncharacterized protein</fullName>
    </submittedName>
</protein>
<proteinExistence type="predicted"/>
<dbReference type="STRING" id="641691.SAMN05421636_10433"/>
<evidence type="ECO:0000313" key="2">
    <source>
        <dbReference type="Proteomes" id="UP000199109"/>
    </source>
</evidence>